<sequence>MNASSKALQLRQSPSPPLLFTRSDFCRGVRFVPRRVFLNRSCDCKCELRKEGGEDDVVLAAPSSKMGFPWRPFLIAAVACAFFLGNAPEKALASNSPSAFVESVIYSNKIAIFSKSYCPYSLRAKRIFSELEEQPYVVELDLRDDGYKIQEVLLDMVGRRTVPQVFVNGKHIGGSVDLQASVQNGQLKSLLSKA</sequence>
<dbReference type="Gene3D" id="3.40.30.10">
    <property type="entry name" value="Glutaredoxin"/>
    <property type="match status" value="1"/>
</dbReference>
<dbReference type="EMBL" id="BKCP01008404">
    <property type="protein sequence ID" value="GER49015.1"/>
    <property type="molecule type" value="Genomic_DNA"/>
</dbReference>
<evidence type="ECO:0000313" key="6">
    <source>
        <dbReference type="Proteomes" id="UP000325081"/>
    </source>
</evidence>
<dbReference type="AlphaFoldDB" id="A0A5A7QUK9"/>
<dbReference type="PANTHER" id="PTHR45694:SF4">
    <property type="entry name" value="GLUTAREDOXIN-C3"/>
    <property type="match status" value="1"/>
</dbReference>
<dbReference type="CDD" id="cd03419">
    <property type="entry name" value="GRX_GRXh_1_2_like"/>
    <property type="match status" value="1"/>
</dbReference>
<dbReference type="Proteomes" id="UP000325081">
    <property type="component" value="Unassembled WGS sequence"/>
</dbReference>
<evidence type="ECO:0000256" key="2">
    <source>
        <dbReference type="ARBA" id="ARBA00007190"/>
    </source>
</evidence>
<organism evidence="5 6">
    <name type="scientific">Striga asiatica</name>
    <name type="common">Asiatic witchweed</name>
    <name type="synonym">Buchnera asiatica</name>
    <dbReference type="NCBI Taxonomy" id="4170"/>
    <lineage>
        <taxon>Eukaryota</taxon>
        <taxon>Viridiplantae</taxon>
        <taxon>Streptophyta</taxon>
        <taxon>Embryophyta</taxon>
        <taxon>Tracheophyta</taxon>
        <taxon>Spermatophyta</taxon>
        <taxon>Magnoliopsida</taxon>
        <taxon>eudicotyledons</taxon>
        <taxon>Gunneridae</taxon>
        <taxon>Pentapetalae</taxon>
        <taxon>asterids</taxon>
        <taxon>lamiids</taxon>
        <taxon>Lamiales</taxon>
        <taxon>Orobanchaceae</taxon>
        <taxon>Buchnereae</taxon>
        <taxon>Striga</taxon>
    </lineage>
</organism>
<feature type="domain" description="Glutaredoxin" evidence="4">
    <location>
        <begin position="110"/>
        <end position="172"/>
    </location>
</feature>
<evidence type="ECO:0000256" key="3">
    <source>
        <dbReference type="ARBA" id="ARBA00023284"/>
    </source>
</evidence>
<keyword evidence="6" id="KW-1185">Reference proteome</keyword>
<dbReference type="InterPro" id="IPR014025">
    <property type="entry name" value="Glutaredoxin_subgr"/>
</dbReference>
<dbReference type="FunFam" id="3.40.30.10:FF:000026">
    <property type="entry name" value="Glutaredoxin 2"/>
    <property type="match status" value="1"/>
</dbReference>
<dbReference type="InterPro" id="IPR002109">
    <property type="entry name" value="Glutaredoxin"/>
</dbReference>
<dbReference type="NCBIfam" id="TIGR02180">
    <property type="entry name" value="GRX_euk"/>
    <property type="match status" value="1"/>
</dbReference>
<dbReference type="GO" id="GO:0015038">
    <property type="term" value="F:glutathione disulfide oxidoreductase activity"/>
    <property type="evidence" value="ECO:0007669"/>
    <property type="project" value="TreeGrafter"/>
</dbReference>
<dbReference type="PROSITE" id="PS51354">
    <property type="entry name" value="GLUTAREDOXIN_2"/>
    <property type="match status" value="1"/>
</dbReference>
<accession>A0A5A7QUK9</accession>
<evidence type="ECO:0000259" key="4">
    <source>
        <dbReference type="Pfam" id="PF00462"/>
    </source>
</evidence>
<evidence type="ECO:0000256" key="1">
    <source>
        <dbReference type="ARBA" id="ARBA00002549"/>
    </source>
</evidence>
<evidence type="ECO:0000313" key="5">
    <source>
        <dbReference type="EMBL" id="GER49015.1"/>
    </source>
</evidence>
<reference evidence="6" key="1">
    <citation type="journal article" date="2019" name="Curr. Biol.">
        <title>Genome Sequence of Striga asiatica Provides Insight into the Evolution of Plant Parasitism.</title>
        <authorList>
            <person name="Yoshida S."/>
            <person name="Kim S."/>
            <person name="Wafula E.K."/>
            <person name="Tanskanen J."/>
            <person name="Kim Y.M."/>
            <person name="Honaas L."/>
            <person name="Yang Z."/>
            <person name="Spallek T."/>
            <person name="Conn C.E."/>
            <person name="Ichihashi Y."/>
            <person name="Cheong K."/>
            <person name="Cui S."/>
            <person name="Der J.P."/>
            <person name="Gundlach H."/>
            <person name="Jiao Y."/>
            <person name="Hori C."/>
            <person name="Ishida J.K."/>
            <person name="Kasahara H."/>
            <person name="Kiba T."/>
            <person name="Kim M.S."/>
            <person name="Koo N."/>
            <person name="Laohavisit A."/>
            <person name="Lee Y.H."/>
            <person name="Lumba S."/>
            <person name="McCourt P."/>
            <person name="Mortimer J.C."/>
            <person name="Mutuku J.M."/>
            <person name="Nomura T."/>
            <person name="Sasaki-Sekimoto Y."/>
            <person name="Seto Y."/>
            <person name="Wang Y."/>
            <person name="Wakatake T."/>
            <person name="Sakakibara H."/>
            <person name="Demura T."/>
            <person name="Yamaguchi S."/>
            <person name="Yoneyama K."/>
            <person name="Manabe R.I."/>
            <person name="Nelson D.C."/>
            <person name="Schulman A.H."/>
            <person name="Timko M.P."/>
            <person name="dePamphilis C.W."/>
            <person name="Choi D."/>
            <person name="Shirasu K."/>
        </authorList>
    </citation>
    <scope>NUCLEOTIDE SEQUENCE [LARGE SCALE GENOMIC DNA]</scope>
    <source>
        <strain evidence="6">cv. UVA1</strain>
    </source>
</reference>
<dbReference type="SUPFAM" id="SSF52833">
    <property type="entry name" value="Thioredoxin-like"/>
    <property type="match status" value="1"/>
</dbReference>
<dbReference type="InterPro" id="IPR036249">
    <property type="entry name" value="Thioredoxin-like_sf"/>
</dbReference>
<dbReference type="PRINTS" id="PR00160">
    <property type="entry name" value="GLUTAREDOXIN"/>
</dbReference>
<dbReference type="GO" id="GO:0005737">
    <property type="term" value="C:cytoplasm"/>
    <property type="evidence" value="ECO:0007669"/>
    <property type="project" value="TreeGrafter"/>
</dbReference>
<proteinExistence type="inferred from homology"/>
<dbReference type="OrthoDB" id="418495at2759"/>
<comment type="caution">
    <text evidence="5">The sequence shown here is derived from an EMBL/GenBank/DDBJ whole genome shotgun (WGS) entry which is preliminary data.</text>
</comment>
<dbReference type="Pfam" id="PF00462">
    <property type="entry name" value="Glutaredoxin"/>
    <property type="match status" value="1"/>
</dbReference>
<name>A0A5A7QUK9_STRAF</name>
<keyword evidence="3" id="KW-0676">Redox-active center</keyword>
<dbReference type="GO" id="GO:0034599">
    <property type="term" value="P:cellular response to oxidative stress"/>
    <property type="evidence" value="ECO:0007669"/>
    <property type="project" value="TreeGrafter"/>
</dbReference>
<dbReference type="PANTHER" id="PTHR45694">
    <property type="entry name" value="GLUTAREDOXIN 2"/>
    <property type="match status" value="1"/>
</dbReference>
<comment type="function">
    <text evidence="1">Has a glutathione-disulfide oxidoreductase activity in the presence of NADPH and glutathione reductase. Reduces low molecular weight disulfides and proteins.</text>
</comment>
<comment type="similarity">
    <text evidence="2">Belongs to the glutaredoxin family. CPYC subfamily.</text>
</comment>
<dbReference type="InterPro" id="IPR011899">
    <property type="entry name" value="Glutaredoxin_euk/vir"/>
</dbReference>
<protein>
    <submittedName>
        <fullName evidence="5">Glutaredoxin family protein</fullName>
    </submittedName>
</protein>
<gene>
    <name evidence="5" type="ORF">STAS_26226</name>
</gene>